<keyword evidence="1" id="KW-0175">Coiled coil</keyword>
<evidence type="ECO:0000313" key="3">
    <source>
        <dbReference type="EMBL" id="MBB4962414.1"/>
    </source>
</evidence>
<evidence type="ECO:0000256" key="2">
    <source>
        <dbReference type="SAM" id="MobiDB-lite"/>
    </source>
</evidence>
<evidence type="ECO:0000313" key="4">
    <source>
        <dbReference type="Proteomes" id="UP000578819"/>
    </source>
</evidence>
<dbReference type="EMBL" id="JACHJW010000001">
    <property type="protein sequence ID" value="MBB4962414.1"/>
    <property type="molecule type" value="Genomic_DNA"/>
</dbReference>
<keyword evidence="4" id="KW-1185">Reference proteome</keyword>
<name>A0A7W7SWY0_9ACTN</name>
<feature type="coiled-coil region" evidence="1">
    <location>
        <begin position="29"/>
        <end position="107"/>
    </location>
</feature>
<evidence type="ECO:0000256" key="1">
    <source>
        <dbReference type="SAM" id="Coils"/>
    </source>
</evidence>
<reference evidence="3 4" key="1">
    <citation type="submission" date="2020-08" db="EMBL/GenBank/DDBJ databases">
        <title>Sequencing the genomes of 1000 actinobacteria strains.</title>
        <authorList>
            <person name="Klenk H.-P."/>
        </authorList>
    </citation>
    <scope>NUCLEOTIDE SEQUENCE [LARGE SCALE GENOMIC DNA]</scope>
    <source>
        <strain evidence="3 4">DSM 45886</strain>
    </source>
</reference>
<accession>A0A7W7SWY0</accession>
<gene>
    <name evidence="3" type="ORF">FHR38_006147</name>
</gene>
<proteinExistence type="predicted"/>
<keyword evidence="3" id="KW-0132">Cell division</keyword>
<dbReference type="GO" id="GO:0051301">
    <property type="term" value="P:cell division"/>
    <property type="evidence" value="ECO:0007669"/>
    <property type="project" value="UniProtKB-KW"/>
</dbReference>
<feature type="region of interest" description="Disordered" evidence="2">
    <location>
        <begin position="150"/>
        <end position="177"/>
    </location>
</feature>
<organism evidence="3 4">
    <name type="scientific">Micromonospora polyrhachis</name>
    <dbReference type="NCBI Taxonomy" id="1282883"/>
    <lineage>
        <taxon>Bacteria</taxon>
        <taxon>Bacillati</taxon>
        <taxon>Actinomycetota</taxon>
        <taxon>Actinomycetes</taxon>
        <taxon>Micromonosporales</taxon>
        <taxon>Micromonosporaceae</taxon>
        <taxon>Micromonospora</taxon>
    </lineage>
</organism>
<comment type="caution">
    <text evidence="3">The sequence shown here is derived from an EMBL/GenBank/DDBJ whole genome shotgun (WGS) entry which is preliminary data.</text>
</comment>
<feature type="compositionally biased region" description="Low complexity" evidence="2">
    <location>
        <begin position="154"/>
        <end position="177"/>
    </location>
</feature>
<keyword evidence="3" id="KW-0131">Cell cycle</keyword>
<dbReference type="RefSeq" id="WP_184538600.1">
    <property type="nucleotide sequence ID" value="NZ_JACHJW010000001.1"/>
</dbReference>
<dbReference type="Proteomes" id="UP000578819">
    <property type="component" value="Unassembled WGS sequence"/>
</dbReference>
<dbReference type="AlphaFoldDB" id="A0A7W7SWY0"/>
<sequence>MEFSVVEIGYDQDQVDSCLEDLCRQLGRMAAQAEAAAEATEELTLVREEVERLRGLLSGKPGGYRTPTATRFQEMLAVAQEEAAQIRAQARDELTSAREEARLLRDQVYAEALQARRDFETALQARRRREARVDEILREVDLVAVSVEPGAGGTTASAVPATRAAATGPAERTTPAG</sequence>
<protein>
    <submittedName>
        <fullName evidence="3">Cell division septum initiation protein DivIVA</fullName>
    </submittedName>
</protein>